<sequence>MTNLLHVDSSIRGPQSVSREMSAAFAEAWKTANPTGKYTYRDLHETPVPRLTSEYVYGSQTPADQRTPEQQAAWDATQWIRDDLREADVILLGVPMYNFTVPASLKGWLD</sequence>
<comment type="caution">
    <text evidence="2">The sequence shown here is derived from an EMBL/GenBank/DDBJ whole genome shotgun (WGS) entry which is preliminary data.</text>
</comment>
<organism evidence="2 3">
    <name type="scientific">Kibdelosporangium lantanae</name>
    <dbReference type="NCBI Taxonomy" id="1497396"/>
    <lineage>
        <taxon>Bacteria</taxon>
        <taxon>Bacillati</taxon>
        <taxon>Actinomycetota</taxon>
        <taxon>Actinomycetes</taxon>
        <taxon>Pseudonocardiales</taxon>
        <taxon>Pseudonocardiaceae</taxon>
        <taxon>Kibdelosporangium</taxon>
    </lineage>
</organism>
<dbReference type="EMBL" id="JBHTIS010002980">
    <property type="protein sequence ID" value="MFD1050630.1"/>
    <property type="molecule type" value="Genomic_DNA"/>
</dbReference>
<evidence type="ECO:0000259" key="1">
    <source>
        <dbReference type="Pfam" id="PF02525"/>
    </source>
</evidence>
<feature type="non-terminal residue" evidence="2">
    <location>
        <position position="110"/>
    </location>
</feature>
<dbReference type="PANTHER" id="PTHR43741:SF4">
    <property type="entry name" value="FMN-DEPENDENT NADH:QUINONE OXIDOREDUCTASE"/>
    <property type="match status" value="1"/>
</dbReference>
<evidence type="ECO:0000313" key="2">
    <source>
        <dbReference type="EMBL" id="MFD1050630.1"/>
    </source>
</evidence>
<dbReference type="PANTHER" id="PTHR43741">
    <property type="entry name" value="FMN-DEPENDENT NADH-AZOREDUCTASE 1"/>
    <property type="match status" value="1"/>
</dbReference>
<dbReference type="InterPro" id="IPR029039">
    <property type="entry name" value="Flavoprotein-like_sf"/>
</dbReference>
<name>A0ABW3MMB7_9PSEU</name>
<accession>A0ABW3MMB7</accession>
<reference evidence="3" key="1">
    <citation type="journal article" date="2019" name="Int. J. Syst. Evol. Microbiol.">
        <title>The Global Catalogue of Microorganisms (GCM) 10K type strain sequencing project: providing services to taxonomists for standard genome sequencing and annotation.</title>
        <authorList>
            <consortium name="The Broad Institute Genomics Platform"/>
            <consortium name="The Broad Institute Genome Sequencing Center for Infectious Disease"/>
            <person name="Wu L."/>
            <person name="Ma J."/>
        </authorList>
    </citation>
    <scope>NUCLEOTIDE SEQUENCE [LARGE SCALE GENOMIC DNA]</scope>
    <source>
        <strain evidence="3">JCM 31486</strain>
    </source>
</reference>
<feature type="domain" description="Flavodoxin-like fold" evidence="1">
    <location>
        <begin position="3"/>
        <end position="110"/>
    </location>
</feature>
<dbReference type="Pfam" id="PF02525">
    <property type="entry name" value="Flavodoxin_2"/>
    <property type="match status" value="1"/>
</dbReference>
<protein>
    <submittedName>
        <fullName evidence="2">FMN-dependent NADH-azoreductase</fullName>
    </submittedName>
</protein>
<dbReference type="InterPro" id="IPR003680">
    <property type="entry name" value="Flavodoxin_fold"/>
</dbReference>
<evidence type="ECO:0000313" key="3">
    <source>
        <dbReference type="Proteomes" id="UP001597045"/>
    </source>
</evidence>
<gene>
    <name evidence="2" type="ORF">ACFQ1S_36450</name>
</gene>
<keyword evidence="3" id="KW-1185">Reference proteome</keyword>
<dbReference type="SUPFAM" id="SSF52218">
    <property type="entry name" value="Flavoproteins"/>
    <property type="match status" value="1"/>
</dbReference>
<dbReference type="Proteomes" id="UP001597045">
    <property type="component" value="Unassembled WGS sequence"/>
</dbReference>
<dbReference type="Gene3D" id="3.40.50.360">
    <property type="match status" value="1"/>
</dbReference>
<dbReference type="InterPro" id="IPR050104">
    <property type="entry name" value="FMN-dep_NADH:Q_OxRdtase_AzoR1"/>
</dbReference>
<proteinExistence type="predicted"/>